<accession>A0ABM7VKU1</accession>
<dbReference type="Proteomes" id="UP001354989">
    <property type="component" value="Plasmid pPP3"/>
</dbReference>
<keyword evidence="2" id="KW-1185">Reference proteome</keyword>
<sequence length="143" mass="16598">MRFLSLTFIVLYGLIVCYSCTEKGHTKEERYPNGGSELAWLMRDLTEQMEQRRQLLLDNKNPQTVILNVGHLLTAQPTEQGKNQSPQYISMAKDFQEYILKEPKEATLQIEHFNGTVIRCMNCHQQMCPGPTERIKKLTINRP</sequence>
<evidence type="ECO:0008006" key="3">
    <source>
        <dbReference type="Google" id="ProtNLM"/>
    </source>
</evidence>
<reference evidence="1 2" key="1">
    <citation type="submission" date="2021-12" db="EMBL/GenBank/DDBJ databases">
        <title>Genome sequencing of bacteria with rrn-lacking chromosome and rrn-plasmid.</title>
        <authorList>
            <person name="Anda M."/>
            <person name="Iwasaki W."/>
        </authorList>
    </citation>
    <scope>NUCLEOTIDE SEQUENCE [LARGE SCALE GENOMIC DNA]</scope>
    <source>
        <strain evidence="1 2">NBRC 101262</strain>
        <plasmid evidence="1 2">pPP3</plasmid>
    </source>
</reference>
<keyword evidence="1" id="KW-0614">Plasmid</keyword>
<protein>
    <recommendedName>
        <fullName evidence="3">Secreted protein</fullName>
    </recommendedName>
</protein>
<evidence type="ECO:0000313" key="2">
    <source>
        <dbReference type="Proteomes" id="UP001354989"/>
    </source>
</evidence>
<proteinExistence type="predicted"/>
<dbReference type="RefSeq" id="WP_338399033.1">
    <property type="nucleotide sequence ID" value="NZ_AP025295.1"/>
</dbReference>
<organism evidence="1 2">
    <name type="scientific">Persicobacter psychrovividus</name>
    <dbReference type="NCBI Taxonomy" id="387638"/>
    <lineage>
        <taxon>Bacteria</taxon>
        <taxon>Pseudomonadati</taxon>
        <taxon>Bacteroidota</taxon>
        <taxon>Cytophagia</taxon>
        <taxon>Cytophagales</taxon>
        <taxon>Persicobacteraceae</taxon>
        <taxon>Persicobacter</taxon>
    </lineage>
</organism>
<gene>
    <name evidence="1" type="ORF">PEPS_38880</name>
</gene>
<geneLocation type="plasmid" evidence="1 2">
    <name>pPP3</name>
</geneLocation>
<evidence type="ECO:0000313" key="1">
    <source>
        <dbReference type="EMBL" id="BDD01608.1"/>
    </source>
</evidence>
<dbReference type="EMBL" id="AP025295">
    <property type="protein sequence ID" value="BDD01608.1"/>
    <property type="molecule type" value="Genomic_DNA"/>
</dbReference>
<name>A0ABM7VKU1_9BACT</name>